<keyword evidence="3" id="KW-1185">Reference proteome</keyword>
<proteinExistence type="predicted"/>
<name>A0A9W6V5C8_9PSEU</name>
<accession>A0A9W6V5C8</accession>
<organism evidence="2 3">
    <name type="scientific">Actinokineospora globicatena</name>
    <dbReference type="NCBI Taxonomy" id="103729"/>
    <lineage>
        <taxon>Bacteria</taxon>
        <taxon>Bacillati</taxon>
        <taxon>Actinomycetota</taxon>
        <taxon>Actinomycetes</taxon>
        <taxon>Pseudonocardiales</taxon>
        <taxon>Pseudonocardiaceae</taxon>
        <taxon>Actinokineospora</taxon>
    </lineage>
</organism>
<dbReference type="RefSeq" id="WP_285606520.1">
    <property type="nucleotide sequence ID" value="NZ_BSSD01000001.1"/>
</dbReference>
<feature type="transmembrane region" description="Helical" evidence="1">
    <location>
        <begin position="52"/>
        <end position="70"/>
    </location>
</feature>
<comment type="caution">
    <text evidence="2">The sequence shown here is derived from an EMBL/GenBank/DDBJ whole genome shotgun (WGS) entry which is preliminary data.</text>
</comment>
<dbReference type="EMBL" id="BSSD01000001">
    <property type="protein sequence ID" value="GLW89282.1"/>
    <property type="molecule type" value="Genomic_DNA"/>
</dbReference>
<evidence type="ECO:0000256" key="1">
    <source>
        <dbReference type="SAM" id="Phobius"/>
    </source>
</evidence>
<keyword evidence="1" id="KW-0472">Membrane</keyword>
<gene>
    <name evidence="2" type="ORF">Aglo03_00980</name>
</gene>
<dbReference type="Proteomes" id="UP001165042">
    <property type="component" value="Unassembled WGS sequence"/>
</dbReference>
<sequence>MGVPSPVHVDGAAGQWALWQPDLPNRGWEPRLGVLFGFGAATGLVMAPVSDLGAWALLLVAPLGAFGLVARRARRKRAENTLVLRSADFDEDSADLANRLVIALATLMASRTAVAGWLPEDTLVTAHRTVWSALGTLRETAGLRALLRESHRYPELADDVAAKQAELTAVLDAVTAVATRMDGVLAALSTAEHELATAEAEQARAHQVAQLRERLSGTPTPLAPRQVDLDAIAAAVAAAAEILSVD</sequence>
<keyword evidence="1" id="KW-1133">Transmembrane helix</keyword>
<reference evidence="2" key="1">
    <citation type="submission" date="2023-02" db="EMBL/GenBank/DDBJ databases">
        <title>Actinokineospora globicatena NBRC 15670.</title>
        <authorList>
            <person name="Ichikawa N."/>
            <person name="Sato H."/>
            <person name="Tonouchi N."/>
        </authorList>
    </citation>
    <scope>NUCLEOTIDE SEQUENCE</scope>
    <source>
        <strain evidence="2">NBRC 15670</strain>
    </source>
</reference>
<protein>
    <submittedName>
        <fullName evidence="2">Uncharacterized protein</fullName>
    </submittedName>
</protein>
<keyword evidence="1" id="KW-0812">Transmembrane</keyword>
<evidence type="ECO:0000313" key="2">
    <source>
        <dbReference type="EMBL" id="GLW89282.1"/>
    </source>
</evidence>
<evidence type="ECO:0000313" key="3">
    <source>
        <dbReference type="Proteomes" id="UP001165042"/>
    </source>
</evidence>
<dbReference type="AlphaFoldDB" id="A0A9W6V5C8"/>